<dbReference type="InterPro" id="IPR003593">
    <property type="entry name" value="AAA+_ATPase"/>
</dbReference>
<name>A0ABP7VTC8_9BACI</name>
<comment type="similarity">
    <text evidence="1">Belongs to the ABC transporter superfamily.</text>
</comment>
<dbReference type="PROSITE" id="PS50893">
    <property type="entry name" value="ABC_TRANSPORTER_2"/>
    <property type="match status" value="1"/>
</dbReference>
<dbReference type="InterPro" id="IPR027417">
    <property type="entry name" value="P-loop_NTPase"/>
</dbReference>
<keyword evidence="3" id="KW-0547">Nucleotide-binding</keyword>
<evidence type="ECO:0000256" key="4">
    <source>
        <dbReference type="ARBA" id="ARBA00022840"/>
    </source>
</evidence>
<dbReference type="PROSITE" id="PS00211">
    <property type="entry name" value="ABC_TRANSPORTER_1"/>
    <property type="match status" value="1"/>
</dbReference>
<dbReference type="PANTHER" id="PTHR42734">
    <property type="entry name" value="METAL TRANSPORT SYSTEM ATP-BINDING PROTEIN TM_0124-RELATED"/>
    <property type="match status" value="1"/>
</dbReference>
<dbReference type="Proteomes" id="UP001501734">
    <property type="component" value="Unassembled WGS sequence"/>
</dbReference>
<dbReference type="SMART" id="SM00382">
    <property type="entry name" value="AAA"/>
    <property type="match status" value="1"/>
</dbReference>
<feature type="domain" description="ABC transporter" evidence="5">
    <location>
        <begin position="7"/>
        <end position="236"/>
    </location>
</feature>
<dbReference type="GO" id="GO:0005524">
    <property type="term" value="F:ATP binding"/>
    <property type="evidence" value="ECO:0007669"/>
    <property type="project" value="UniProtKB-KW"/>
</dbReference>
<evidence type="ECO:0000313" key="7">
    <source>
        <dbReference type="Proteomes" id="UP001501734"/>
    </source>
</evidence>
<evidence type="ECO:0000256" key="2">
    <source>
        <dbReference type="ARBA" id="ARBA00022448"/>
    </source>
</evidence>
<dbReference type="Pfam" id="PF00005">
    <property type="entry name" value="ABC_tran"/>
    <property type="match status" value="1"/>
</dbReference>
<proteinExistence type="inferred from homology"/>
<dbReference type="RefSeq" id="WP_344912601.1">
    <property type="nucleotide sequence ID" value="NZ_BAABDL010000104.1"/>
</dbReference>
<dbReference type="SUPFAM" id="SSF52540">
    <property type="entry name" value="P-loop containing nucleoside triphosphate hydrolases"/>
    <property type="match status" value="1"/>
</dbReference>
<evidence type="ECO:0000256" key="1">
    <source>
        <dbReference type="ARBA" id="ARBA00005417"/>
    </source>
</evidence>
<dbReference type="PANTHER" id="PTHR42734:SF17">
    <property type="entry name" value="METAL TRANSPORT SYSTEM ATP-BINDING PROTEIN TM_0124-RELATED"/>
    <property type="match status" value="1"/>
</dbReference>
<keyword evidence="7" id="KW-1185">Reference proteome</keyword>
<evidence type="ECO:0000256" key="3">
    <source>
        <dbReference type="ARBA" id="ARBA00022741"/>
    </source>
</evidence>
<organism evidence="6 7">
    <name type="scientific">Amphibacillus indicireducens</name>
    <dbReference type="NCBI Taxonomy" id="1076330"/>
    <lineage>
        <taxon>Bacteria</taxon>
        <taxon>Bacillati</taxon>
        <taxon>Bacillota</taxon>
        <taxon>Bacilli</taxon>
        <taxon>Bacillales</taxon>
        <taxon>Bacillaceae</taxon>
        <taxon>Amphibacillus</taxon>
    </lineage>
</organism>
<dbReference type="Gene3D" id="3.40.50.300">
    <property type="entry name" value="P-loop containing nucleotide triphosphate hydrolases"/>
    <property type="match status" value="1"/>
</dbReference>
<dbReference type="EMBL" id="BAABDL010000104">
    <property type="protein sequence ID" value="GAA4074066.1"/>
    <property type="molecule type" value="Genomic_DNA"/>
</dbReference>
<keyword evidence="4 6" id="KW-0067">ATP-binding</keyword>
<keyword evidence="2" id="KW-0813">Transport</keyword>
<sequence length="309" mass="34867">MNENTILKIEDVSVIYENGKGISNFNLNFDKGDFVALVGSNGAGKSTLINAISGIQKLNNGRIEFNDKYITSKYPYNILGFSPQSQVIDWYLTVADNVKLGLLLAGKKTKEVQSMVDEALDIVNLKGKQDLSVDQLSGGQQQRVQIARAIAHNPYFYLLDEPTTGLDAESSEKFLRYLKSKTENEECAVLLSSHDLTLLENYCKKMIYIDQGEIVYFGNIKDFVNNNSNRKRYIVEYNGELDSEVLNELKVIAKDVVMIDENNNLVLDLDLDVNVSSLISIIEKNVKLINIKNENISLRDTYLNMKGRR</sequence>
<gene>
    <name evidence="6" type="ORF">GCM10022410_19100</name>
</gene>
<accession>A0ABP7VTC8</accession>
<evidence type="ECO:0000313" key="6">
    <source>
        <dbReference type="EMBL" id="GAA4074066.1"/>
    </source>
</evidence>
<dbReference type="InterPro" id="IPR050153">
    <property type="entry name" value="Metal_Ion_Import_ABC"/>
</dbReference>
<evidence type="ECO:0000259" key="5">
    <source>
        <dbReference type="PROSITE" id="PS50893"/>
    </source>
</evidence>
<dbReference type="InterPro" id="IPR003439">
    <property type="entry name" value="ABC_transporter-like_ATP-bd"/>
</dbReference>
<protein>
    <submittedName>
        <fullName evidence="6">ABC transporter ATP-binding protein</fullName>
    </submittedName>
</protein>
<comment type="caution">
    <text evidence="6">The sequence shown here is derived from an EMBL/GenBank/DDBJ whole genome shotgun (WGS) entry which is preliminary data.</text>
</comment>
<reference evidence="7" key="1">
    <citation type="journal article" date="2019" name="Int. J. Syst. Evol. Microbiol.">
        <title>The Global Catalogue of Microorganisms (GCM) 10K type strain sequencing project: providing services to taxonomists for standard genome sequencing and annotation.</title>
        <authorList>
            <consortium name="The Broad Institute Genomics Platform"/>
            <consortium name="The Broad Institute Genome Sequencing Center for Infectious Disease"/>
            <person name="Wu L."/>
            <person name="Ma J."/>
        </authorList>
    </citation>
    <scope>NUCLEOTIDE SEQUENCE [LARGE SCALE GENOMIC DNA]</scope>
    <source>
        <strain evidence="7">JCM 17250</strain>
    </source>
</reference>
<dbReference type="InterPro" id="IPR017871">
    <property type="entry name" value="ABC_transporter-like_CS"/>
</dbReference>